<sequence length="101" mass="11504">MNRSSPISLCDWPGFDEQNPAHQLLHAFLRLDIQCAPSQLNTLREAMTCQQGSCSGNAYHYECNKQGICIEPLYDEDEQLPTIIPYPLAQSALNFWQQQCD</sequence>
<reference evidence="1" key="1">
    <citation type="submission" date="2018-06" db="EMBL/GenBank/DDBJ databases">
        <authorList>
            <person name="Zhirakovskaya E."/>
        </authorList>
    </citation>
    <scope>NUCLEOTIDE SEQUENCE</scope>
</reference>
<feature type="non-terminal residue" evidence="1">
    <location>
        <position position="101"/>
    </location>
</feature>
<dbReference type="EMBL" id="UOFP01000128">
    <property type="protein sequence ID" value="VAW86213.1"/>
    <property type="molecule type" value="Genomic_DNA"/>
</dbReference>
<name>A0A3B0ZDD8_9ZZZZ</name>
<protein>
    <submittedName>
        <fullName evidence="1">Uncharacterized protein</fullName>
    </submittedName>
</protein>
<evidence type="ECO:0000313" key="1">
    <source>
        <dbReference type="EMBL" id="VAW86213.1"/>
    </source>
</evidence>
<accession>A0A3B0ZDD8</accession>
<proteinExistence type="predicted"/>
<organism evidence="1">
    <name type="scientific">hydrothermal vent metagenome</name>
    <dbReference type="NCBI Taxonomy" id="652676"/>
    <lineage>
        <taxon>unclassified sequences</taxon>
        <taxon>metagenomes</taxon>
        <taxon>ecological metagenomes</taxon>
    </lineage>
</organism>
<gene>
    <name evidence="1" type="ORF">MNBD_GAMMA18-3</name>
</gene>
<dbReference type="AlphaFoldDB" id="A0A3B0ZDD8"/>